<dbReference type="RefSeq" id="WP_023367241.1">
    <property type="nucleotide sequence ID" value="NC_022664.1"/>
</dbReference>
<reference evidence="3 4" key="1">
    <citation type="journal article" date="2013" name="BMC Genomics">
        <title>Genomes of "Spiribacter", a streamlined, successful halophilic bacterium.</title>
        <authorList>
            <person name="Lopez-Perez M."/>
            <person name="Ghai R."/>
            <person name="Leon M.J."/>
            <person name="Rodriguez-Olmos A."/>
            <person name="Copa-Patino J.L."/>
            <person name="Soliveri J."/>
            <person name="Sanchez-Porro C."/>
            <person name="Ventosa A."/>
            <person name="Rodriguez-Valera F."/>
        </authorList>
    </citation>
    <scope>NUCLEOTIDE SEQUENCE [LARGE SCALE GENOMIC DNA]</scope>
    <source>
        <strain evidence="3 4">UAH-SP71</strain>
    </source>
</reference>
<dbReference type="eggNOG" id="COG0419">
    <property type="taxonomic scope" value="Bacteria"/>
</dbReference>
<dbReference type="PANTHER" id="PTHR41259">
    <property type="entry name" value="DOUBLE-STRAND BREAK REPAIR RAD50 ATPASE, PUTATIVE-RELATED"/>
    <property type="match status" value="1"/>
</dbReference>
<proteinExistence type="predicted"/>
<dbReference type="Proteomes" id="UP000017640">
    <property type="component" value="Chromosome"/>
</dbReference>
<feature type="coiled-coil region" evidence="1">
    <location>
        <begin position="505"/>
        <end position="549"/>
    </location>
</feature>
<evidence type="ECO:0000256" key="2">
    <source>
        <dbReference type="SAM" id="MobiDB-lite"/>
    </source>
</evidence>
<evidence type="ECO:0000313" key="3">
    <source>
        <dbReference type="EMBL" id="AGY92257.1"/>
    </source>
</evidence>
<sequence>MQLTRIDIELLPGIDPIRVTDLRAGTNFVIGPNAVGKSSLIRALHYLLAEPRRTDPSALSVSARFNDGEYRWQAQRNGPYRSWLRDDEPSDPPMLPAADTLNCYWLRAETLISPDEDSDPALQRRLREALAGGIDLDKVREDADLIPPAFPQNERRDWQAAIRNREATERRYRDLEDQRARRPELAQRRETAQNARDSLERLNQCQRLKDAVDQRRALEAHQAGFPAVLQALNGNEGEQVDSLDRHIDSLRQQLRDLARTQTEQDRALIATGLAERQPDRALISDCRQRLEALRSTEQARTHAAEAMAMAAAGRDHAAAALNIDTPAVPSLDPATIDAIGEALRAYRDARDVETRARTPVRSPDGMTLSWLALAAVSGLGGSVAAGLTGHLLATVGGLVAGLSAIAAGVSLRWRQRTDGDGFAAATREARAGLDEALTQARLQNLDYVDLGVARFLDLVGQLDRARLEYEREAARVADRDHRIEATQTEVYERLAPWVDIDAADTLALQTALESLDERLDRARDRQRVIDGSRREQERLQAELDDAIMRKAAIYSIADLSTDDRSGLATRLADHQRCTHNQQALDQARVVEQQLQAPLAQHPDLIEWSASAEASTITAAIEEKREAADQLDALTRELADLDADIARAGGDDALAEAMAGEHALADTLTGQYHRYLQASLGDWLLADVEADYRRRHEPGLLRDARERFEQFTHHQWSFEVDAAHRPVARDLHRDVRRPLTALSSGTRMQLLLAARIAWARDQEGQGSPLPLVLDEALTNTDAERFAAIARNLDALADREGRQILYLTARQEDLALWQQSVGHAPHRIDLGALRGITDQAPVLAPASIAPQPPAPDDRDAVAYGRLLQVPAVDPLDDVGAIHLFHLLRDDLMGLYTLMSEWRLASIGPLAAWLATRAGETGRQRLLVGDSLGERLLIARAWHELAREGRNRPVDRSVIEAAGCFSAKMGERVAEKADALAGDPAALVDSLKQRSVPRLQQDQVATLESWLQDNDYLDPRPRLDAETLTRRLLDRLGHSADPARIQQISDWLAVGTGDLV</sequence>
<dbReference type="PATRIC" id="fig|1335757.3.peg.1262"/>
<dbReference type="PANTHER" id="PTHR41259:SF1">
    <property type="entry name" value="DOUBLE-STRAND BREAK REPAIR RAD50 ATPASE, PUTATIVE-RELATED"/>
    <property type="match status" value="1"/>
</dbReference>
<gene>
    <name evidence="3" type="ORF">SPICUR_06460</name>
</gene>
<dbReference type="HOGENOM" id="CLU_008104_0_0_6"/>
<dbReference type="AlphaFoldDB" id="U5T7Q9"/>
<feature type="coiled-coil region" evidence="1">
    <location>
        <begin position="616"/>
        <end position="650"/>
    </location>
</feature>
<dbReference type="KEGG" id="spiu:SPICUR_06460"/>
<feature type="region of interest" description="Disordered" evidence="2">
    <location>
        <begin position="172"/>
        <end position="196"/>
    </location>
</feature>
<feature type="compositionally biased region" description="Basic and acidic residues" evidence="2">
    <location>
        <begin position="172"/>
        <end position="191"/>
    </location>
</feature>
<keyword evidence="1" id="KW-0175">Coiled coil</keyword>
<dbReference type="STRING" id="1335757.SPICUR_06460"/>
<name>U5T7Q9_9GAMM</name>
<protein>
    <recommendedName>
        <fullName evidence="5">Rad50/SbcC-type AAA domain-containing protein</fullName>
    </recommendedName>
</protein>
<dbReference type="InterPro" id="IPR027417">
    <property type="entry name" value="P-loop_NTPase"/>
</dbReference>
<evidence type="ECO:0008006" key="5">
    <source>
        <dbReference type="Google" id="ProtNLM"/>
    </source>
</evidence>
<accession>U5T7Q9</accession>
<keyword evidence="4" id="KW-1185">Reference proteome</keyword>
<dbReference type="OrthoDB" id="9764467at2"/>
<dbReference type="EMBL" id="CP005990">
    <property type="protein sequence ID" value="AGY92257.1"/>
    <property type="molecule type" value="Genomic_DNA"/>
</dbReference>
<organism evidence="3 4">
    <name type="scientific">Spiribacter curvatus</name>
    <dbReference type="NCBI Taxonomy" id="1335757"/>
    <lineage>
        <taxon>Bacteria</taxon>
        <taxon>Pseudomonadati</taxon>
        <taxon>Pseudomonadota</taxon>
        <taxon>Gammaproteobacteria</taxon>
        <taxon>Chromatiales</taxon>
        <taxon>Ectothiorhodospiraceae</taxon>
        <taxon>Spiribacter</taxon>
    </lineage>
</organism>
<evidence type="ECO:0000313" key="4">
    <source>
        <dbReference type="Proteomes" id="UP000017640"/>
    </source>
</evidence>
<evidence type="ECO:0000256" key="1">
    <source>
        <dbReference type="SAM" id="Coils"/>
    </source>
</evidence>
<dbReference type="SUPFAM" id="SSF52540">
    <property type="entry name" value="P-loop containing nucleoside triphosphate hydrolases"/>
    <property type="match status" value="1"/>
</dbReference>
<dbReference type="Gene3D" id="3.40.50.300">
    <property type="entry name" value="P-loop containing nucleotide triphosphate hydrolases"/>
    <property type="match status" value="2"/>
</dbReference>